<dbReference type="PANTHER" id="PTHR42037">
    <property type="match status" value="1"/>
</dbReference>
<gene>
    <name evidence="2" type="ORF">PGQ11_001219</name>
</gene>
<feature type="region of interest" description="Disordered" evidence="1">
    <location>
        <begin position="453"/>
        <end position="472"/>
    </location>
</feature>
<feature type="compositionally biased region" description="Polar residues" evidence="1">
    <location>
        <begin position="114"/>
        <end position="132"/>
    </location>
</feature>
<comment type="caution">
    <text evidence="2">The sequence shown here is derived from an EMBL/GenBank/DDBJ whole genome shotgun (WGS) entry which is preliminary data.</text>
</comment>
<protein>
    <submittedName>
        <fullName evidence="2">Cytochrome P450</fullName>
    </submittedName>
</protein>
<evidence type="ECO:0000313" key="3">
    <source>
        <dbReference type="Proteomes" id="UP001390339"/>
    </source>
</evidence>
<reference evidence="2 3" key="1">
    <citation type="journal article" date="2024" name="IMA Fungus">
        <title>Apiospora arundinis, a panoply of carbohydrate-active enzymes and secondary metabolites.</title>
        <authorList>
            <person name="Sorensen T."/>
            <person name="Petersen C."/>
            <person name="Muurmann A.T."/>
            <person name="Christiansen J.V."/>
            <person name="Brundto M.L."/>
            <person name="Overgaard C.K."/>
            <person name="Boysen A.T."/>
            <person name="Wollenberg R.D."/>
            <person name="Larsen T.O."/>
            <person name="Sorensen J.L."/>
            <person name="Nielsen K.L."/>
            <person name="Sondergaard T.E."/>
        </authorList>
    </citation>
    <scope>NUCLEOTIDE SEQUENCE [LARGE SCALE GENOMIC DNA]</scope>
    <source>
        <strain evidence="2 3">AAU 773</strain>
    </source>
</reference>
<dbReference type="Proteomes" id="UP001390339">
    <property type="component" value="Unassembled WGS sequence"/>
</dbReference>
<name>A0ABR2JME5_9PEZI</name>
<keyword evidence="3" id="KW-1185">Reference proteome</keyword>
<proteinExistence type="predicted"/>
<evidence type="ECO:0000313" key="2">
    <source>
        <dbReference type="EMBL" id="KAK8879925.1"/>
    </source>
</evidence>
<organism evidence="2 3">
    <name type="scientific">Apiospora arundinis</name>
    <dbReference type="NCBI Taxonomy" id="335852"/>
    <lineage>
        <taxon>Eukaryota</taxon>
        <taxon>Fungi</taxon>
        <taxon>Dikarya</taxon>
        <taxon>Ascomycota</taxon>
        <taxon>Pezizomycotina</taxon>
        <taxon>Sordariomycetes</taxon>
        <taxon>Xylariomycetidae</taxon>
        <taxon>Amphisphaeriales</taxon>
        <taxon>Apiosporaceae</taxon>
        <taxon>Apiospora</taxon>
    </lineage>
</organism>
<dbReference type="EMBL" id="JAPCWZ010000001">
    <property type="protein sequence ID" value="KAK8879925.1"/>
    <property type="molecule type" value="Genomic_DNA"/>
</dbReference>
<evidence type="ECO:0000256" key="1">
    <source>
        <dbReference type="SAM" id="MobiDB-lite"/>
    </source>
</evidence>
<feature type="region of interest" description="Disordered" evidence="1">
    <location>
        <begin position="114"/>
        <end position="134"/>
    </location>
</feature>
<dbReference type="PANTHER" id="PTHR42037:SF1">
    <property type="match status" value="1"/>
</dbReference>
<sequence length="489" mass="55576">MTQTNTATEEVKPTSKLVGRFYEPLFLLEALNVAARDTAIDGTPEDYTSYIYKLAHVCDNKKGGTTVTSFMALRGDDGADSVHYLFASNQRDDDELEETKAYVERLLKKVSQLSTASQRQSPAHGQSTAQRQSPHDVLLRDVLQFNTPRLVPYMRNLNSRLQECLDRCANSSAEDETLIADFIKRIQSALKHDPTTLRAHDRKLVVELSESVIRELNMVHGSPASISITERAREGRMPGYRSQECWSDLQHTMSRIRAYSQSIVYFLDAQRKWPSLFEEFKVSFIPSSAPASPVTRPKSATAEGIVGRMTNEPIEMEIFKNYVRTLQDFNLDERIQANYRKQPIVHSEVLLLDWLSKTGAVDPRRFFNDWMYIGASKPTCRLCHYYFESYNTVVERRPSHNNIYNNWRVPDPLSSQGIEAIKARDDMMGRVLERIRRDAFALVMQRVPSSVKKNDSNTFSAPKTFRDDGPTGDAGIGGIASSLNRVKLI</sequence>
<dbReference type="InterPro" id="IPR027796">
    <property type="entry name" value="OTT_1508_deam-like"/>
</dbReference>
<dbReference type="Pfam" id="PF14441">
    <property type="entry name" value="OTT_1508_deam"/>
    <property type="match status" value="1"/>
</dbReference>
<accession>A0ABR2JME5</accession>